<keyword evidence="2" id="KW-1185">Reference proteome</keyword>
<dbReference type="HOGENOM" id="CLU_045837_0_1_0"/>
<sequence length="248" mass="28734">MKQNLSILEQGDIYFFYRSRVQTKKAHRPDDIQRLYFILKGKQSPHYRLIIVGKKQLPSYDESPIEFAFVDTVSKSFKELISTLQEQHYETKTRGERELPAARLLAEGKYVLLNDGSNTYLAYQLDRPQKLGPPQKQFNLANEGNWVISIKNPKIPTEKGLSPQQKAEFPKELLEQFQNRKFIPLASPDYLGYPGAELLLIGEKSSPEEKWGNTIKEWFISFPHQSMNEMLEIEKSSIPTQPLSDVRE</sequence>
<evidence type="ECO:0000313" key="1">
    <source>
        <dbReference type="EMBL" id="CAF23574.1"/>
    </source>
</evidence>
<gene>
    <name evidence="1" type="ORF">PC_RS04090</name>
</gene>
<dbReference type="OrthoDB" id="3078349at2"/>
<name>Q6MCX5_PARUW</name>
<proteinExistence type="predicted"/>
<dbReference type="EMBL" id="BX908798">
    <property type="protein sequence ID" value="CAF23574.1"/>
    <property type="molecule type" value="Genomic_DNA"/>
</dbReference>
<dbReference type="eggNOG" id="ENOG50316A1">
    <property type="taxonomic scope" value="Bacteria"/>
</dbReference>
<dbReference type="Proteomes" id="UP000000529">
    <property type="component" value="Chromosome"/>
</dbReference>
<dbReference type="KEGG" id="pcu:PC_RS04090"/>
<evidence type="ECO:0000313" key="2">
    <source>
        <dbReference type="Proteomes" id="UP000000529"/>
    </source>
</evidence>
<reference evidence="1 2" key="1">
    <citation type="journal article" date="2004" name="Science">
        <title>Illuminating the evolutionary history of chlamydiae.</title>
        <authorList>
            <person name="Horn M."/>
            <person name="Collingro A."/>
            <person name="Schmitz-Esser S."/>
            <person name="Beier C.L."/>
            <person name="Purkhold U."/>
            <person name="Fartmann B."/>
            <person name="Brandt P."/>
            <person name="Nyakatura G.J."/>
            <person name="Droege M."/>
            <person name="Frishman D."/>
            <person name="Rattei T."/>
            <person name="Mewes H."/>
            <person name="Wagner M."/>
        </authorList>
    </citation>
    <scope>NUCLEOTIDE SEQUENCE [LARGE SCALE GENOMIC DNA]</scope>
    <source>
        <strain evidence="1 2">UWE25</strain>
    </source>
</reference>
<accession>Q6MCX5</accession>
<organism evidence="1 2">
    <name type="scientific">Protochlamydia amoebophila (strain UWE25)</name>
    <dbReference type="NCBI Taxonomy" id="264201"/>
    <lineage>
        <taxon>Bacteria</taxon>
        <taxon>Pseudomonadati</taxon>
        <taxon>Chlamydiota</taxon>
        <taxon>Chlamydiia</taxon>
        <taxon>Parachlamydiales</taxon>
        <taxon>Parachlamydiaceae</taxon>
        <taxon>Candidatus Protochlamydia</taxon>
    </lineage>
</organism>
<dbReference type="STRING" id="264201.pc0850"/>
<protein>
    <submittedName>
        <fullName evidence="1">Uncharacterized protein</fullName>
    </submittedName>
</protein>
<dbReference type="PANTHER" id="PTHR34776">
    <property type="entry name" value="F17F16.3 PROTEIN"/>
    <property type="match status" value="1"/>
</dbReference>
<dbReference type="AlphaFoldDB" id="Q6MCX5"/>
<dbReference type="PANTHER" id="PTHR34776:SF1">
    <property type="entry name" value="F17F16.3 PROTEIN"/>
    <property type="match status" value="1"/>
</dbReference>
<dbReference type="RefSeq" id="WP_011175400.1">
    <property type="nucleotide sequence ID" value="NC_005861.2"/>
</dbReference>